<keyword evidence="3 5" id="KW-0378">Hydrolase</keyword>
<evidence type="ECO:0000313" key="8">
    <source>
        <dbReference type="Proteomes" id="UP000730482"/>
    </source>
</evidence>
<dbReference type="Proteomes" id="UP000730482">
    <property type="component" value="Unassembled WGS sequence"/>
</dbReference>
<protein>
    <submittedName>
        <fullName evidence="7">NUDIX domain-containing protein</fullName>
    </submittedName>
</protein>
<evidence type="ECO:0000256" key="2">
    <source>
        <dbReference type="ARBA" id="ARBA00005582"/>
    </source>
</evidence>
<accession>A0ABS5L2N8</accession>
<organism evidence="7 8">
    <name type="scientific">Catenulispora pinistramenti</name>
    <dbReference type="NCBI Taxonomy" id="2705254"/>
    <lineage>
        <taxon>Bacteria</taxon>
        <taxon>Bacillati</taxon>
        <taxon>Actinomycetota</taxon>
        <taxon>Actinomycetes</taxon>
        <taxon>Catenulisporales</taxon>
        <taxon>Catenulisporaceae</taxon>
        <taxon>Catenulispora</taxon>
    </lineage>
</organism>
<evidence type="ECO:0000256" key="1">
    <source>
        <dbReference type="ARBA" id="ARBA00001946"/>
    </source>
</evidence>
<comment type="similarity">
    <text evidence="2 5">Belongs to the Nudix hydrolase family.</text>
</comment>
<evidence type="ECO:0000256" key="3">
    <source>
        <dbReference type="ARBA" id="ARBA00022801"/>
    </source>
</evidence>
<dbReference type="Gene3D" id="3.90.79.10">
    <property type="entry name" value="Nucleoside Triphosphate Pyrophosphohydrolase"/>
    <property type="match status" value="1"/>
</dbReference>
<proteinExistence type="inferred from homology"/>
<reference evidence="7 8" key="1">
    <citation type="submission" date="2020-02" db="EMBL/GenBank/DDBJ databases">
        <title>Acidophilic actinobacteria isolated from forest soil.</title>
        <authorList>
            <person name="Golinska P."/>
        </authorList>
    </citation>
    <scope>NUCLEOTIDE SEQUENCE [LARGE SCALE GENOMIC DNA]</scope>
    <source>
        <strain evidence="7 8">NL8</strain>
    </source>
</reference>
<keyword evidence="4" id="KW-0460">Magnesium</keyword>
<dbReference type="PRINTS" id="PR00502">
    <property type="entry name" value="NUDIXFAMILY"/>
</dbReference>
<feature type="non-terminal residue" evidence="7">
    <location>
        <position position="269"/>
    </location>
</feature>
<dbReference type="Pfam" id="PF00293">
    <property type="entry name" value="NUDIX"/>
    <property type="match status" value="1"/>
</dbReference>
<comment type="cofactor">
    <cofactor evidence="1">
        <name>Mg(2+)</name>
        <dbReference type="ChEBI" id="CHEBI:18420"/>
    </cofactor>
</comment>
<keyword evidence="8" id="KW-1185">Reference proteome</keyword>
<dbReference type="InterPro" id="IPR020084">
    <property type="entry name" value="NUDIX_hydrolase_CS"/>
</dbReference>
<comment type="caution">
    <text evidence="7">The sequence shown here is derived from an EMBL/GenBank/DDBJ whole genome shotgun (WGS) entry which is preliminary data.</text>
</comment>
<dbReference type="RefSeq" id="WP_212018319.1">
    <property type="nucleotide sequence ID" value="NZ_JAAFYZ010000198.1"/>
</dbReference>
<dbReference type="CDD" id="cd18876">
    <property type="entry name" value="NUDIX_Hydrolase"/>
    <property type="match status" value="1"/>
</dbReference>
<dbReference type="PROSITE" id="PS51462">
    <property type="entry name" value="NUDIX"/>
    <property type="match status" value="1"/>
</dbReference>
<dbReference type="EMBL" id="JAAFYZ010000198">
    <property type="protein sequence ID" value="MBS2552590.1"/>
    <property type="molecule type" value="Genomic_DNA"/>
</dbReference>
<dbReference type="InterPro" id="IPR020476">
    <property type="entry name" value="Nudix_hydrolase"/>
</dbReference>
<evidence type="ECO:0000256" key="5">
    <source>
        <dbReference type="RuleBase" id="RU003476"/>
    </source>
</evidence>
<feature type="domain" description="Nudix hydrolase" evidence="6">
    <location>
        <begin position="123"/>
        <end position="255"/>
    </location>
</feature>
<evidence type="ECO:0000256" key="4">
    <source>
        <dbReference type="ARBA" id="ARBA00022842"/>
    </source>
</evidence>
<gene>
    <name evidence="7" type="ORF">KGQ19_37615</name>
</gene>
<dbReference type="SUPFAM" id="SSF55811">
    <property type="entry name" value="Nudix"/>
    <property type="match status" value="1"/>
</dbReference>
<sequence>MWQVIGQQKHWLDSHPDTDPALAVPLRVLKVAEEAGEAAAALIGVTAQNPRKGRSHTEEDLAAELCDVITAAAVALATVVPDPQRVLSEHIGRVYMRSINAGAPRLAELGTGLDRAAWAASLPKVIVGASMLFFDETGKVLLVRQSYKQDKNWSFPGGGVEEGEFPAAGARREALEEVGLDVRPGPLLMVDWRPRDNERPPLIHYLYDGGTLTAEQIARIRLQEGEISDHGFYDLDGARDRLPAHAYGRLTHALEVRGGRLPVQDLENG</sequence>
<dbReference type="PROSITE" id="PS00893">
    <property type="entry name" value="NUDIX_BOX"/>
    <property type="match status" value="1"/>
</dbReference>
<evidence type="ECO:0000313" key="7">
    <source>
        <dbReference type="EMBL" id="MBS2552590.1"/>
    </source>
</evidence>
<dbReference type="PANTHER" id="PTHR43046:SF12">
    <property type="entry name" value="GDP-MANNOSE MANNOSYL HYDROLASE"/>
    <property type="match status" value="1"/>
</dbReference>
<evidence type="ECO:0000259" key="6">
    <source>
        <dbReference type="PROSITE" id="PS51462"/>
    </source>
</evidence>
<name>A0ABS5L2N8_9ACTN</name>
<dbReference type="InterPro" id="IPR015797">
    <property type="entry name" value="NUDIX_hydrolase-like_dom_sf"/>
</dbReference>
<dbReference type="InterPro" id="IPR000086">
    <property type="entry name" value="NUDIX_hydrolase_dom"/>
</dbReference>
<dbReference type="PANTHER" id="PTHR43046">
    <property type="entry name" value="GDP-MANNOSE MANNOSYL HYDROLASE"/>
    <property type="match status" value="1"/>
</dbReference>